<dbReference type="RefSeq" id="XP_027430805.1">
    <property type="nucleotide sequence ID" value="XM_027575004.2"/>
</dbReference>
<evidence type="ECO:0000259" key="8">
    <source>
        <dbReference type="PROSITE" id="PS50240"/>
    </source>
</evidence>
<evidence type="ECO:0000256" key="1">
    <source>
        <dbReference type="ARBA" id="ARBA00004613"/>
    </source>
</evidence>
<name>A0A6J2BFK1_ZALCA</name>
<sequence>MNCILLALLMVTGVVSYVSEDMEGFNHLLYLFYLNSSYQSCVGTLIAPQWVLTAAHCFLPDLQIIFYGSSTNLRDFTGEIVPYERIIIHPNFTVTSPKDDLMLIKLPVPFTFSTKIFQLPTLKNAVKDCLIHTWLDNKDFIGNSNHKLQRVKIQLSSNINCKKLLGEKLLEDMFCIGPMLGSQEPCQQLAYLYGPSLQKNFLREEALRKDYKKSAHKNLEAGRRSWSCTLPVSQLSLGRKLT</sequence>
<dbReference type="OrthoDB" id="10059102at2759"/>
<keyword evidence="9" id="KW-1185">Reference proteome</keyword>
<dbReference type="GeneID" id="113912003"/>
<dbReference type="InterPro" id="IPR043504">
    <property type="entry name" value="Peptidase_S1_PA_chymotrypsin"/>
</dbReference>
<dbReference type="PANTHER" id="PTHR24264">
    <property type="entry name" value="TRYPSIN-RELATED"/>
    <property type="match status" value="1"/>
</dbReference>
<keyword evidence="2" id="KW-0964">Secreted</keyword>
<feature type="signal peptide" evidence="7">
    <location>
        <begin position="1"/>
        <end position="16"/>
    </location>
</feature>
<keyword evidence="7" id="KW-0732">Signal</keyword>
<dbReference type="GO" id="GO:0005615">
    <property type="term" value="C:extracellular space"/>
    <property type="evidence" value="ECO:0007669"/>
    <property type="project" value="TreeGrafter"/>
</dbReference>
<dbReference type="Proteomes" id="UP000515165">
    <property type="component" value="Chromosome 12"/>
</dbReference>
<accession>A0A6J2BFK1</accession>
<dbReference type="InterPro" id="IPR050127">
    <property type="entry name" value="Serine_Proteases_S1"/>
</dbReference>
<feature type="chain" id="PRO_5026807504" evidence="7">
    <location>
        <begin position="17"/>
        <end position="242"/>
    </location>
</feature>
<reference evidence="10" key="1">
    <citation type="submission" date="2025-08" db="UniProtKB">
        <authorList>
            <consortium name="RefSeq"/>
        </authorList>
    </citation>
    <scope>IDENTIFICATION</scope>
    <source>
        <tissue evidence="10">Blood</tissue>
    </source>
</reference>
<proteinExistence type="predicted"/>
<feature type="domain" description="Peptidase S1" evidence="8">
    <location>
        <begin position="10"/>
        <end position="242"/>
    </location>
</feature>
<evidence type="ECO:0000256" key="3">
    <source>
        <dbReference type="ARBA" id="ARBA00022670"/>
    </source>
</evidence>
<dbReference type="KEGG" id="zca:113912003"/>
<evidence type="ECO:0000256" key="5">
    <source>
        <dbReference type="ARBA" id="ARBA00022825"/>
    </source>
</evidence>
<evidence type="ECO:0000313" key="9">
    <source>
        <dbReference type="Proteomes" id="UP000515165"/>
    </source>
</evidence>
<evidence type="ECO:0000256" key="6">
    <source>
        <dbReference type="ARBA" id="ARBA00023157"/>
    </source>
</evidence>
<dbReference type="PRINTS" id="PR00722">
    <property type="entry name" value="CHYMOTRYPSIN"/>
</dbReference>
<comment type="subcellular location">
    <subcellularLocation>
        <location evidence="1">Secreted</location>
    </subcellularLocation>
</comment>
<dbReference type="InterPro" id="IPR001254">
    <property type="entry name" value="Trypsin_dom"/>
</dbReference>
<dbReference type="PROSITE" id="PS50240">
    <property type="entry name" value="TRYPSIN_DOM"/>
    <property type="match status" value="1"/>
</dbReference>
<dbReference type="InterPro" id="IPR009003">
    <property type="entry name" value="Peptidase_S1_PA"/>
</dbReference>
<organism evidence="9 10">
    <name type="scientific">Zalophus californianus</name>
    <name type="common">California sealion</name>
    <dbReference type="NCBI Taxonomy" id="9704"/>
    <lineage>
        <taxon>Eukaryota</taxon>
        <taxon>Metazoa</taxon>
        <taxon>Chordata</taxon>
        <taxon>Craniata</taxon>
        <taxon>Vertebrata</taxon>
        <taxon>Euteleostomi</taxon>
        <taxon>Mammalia</taxon>
        <taxon>Eutheria</taxon>
        <taxon>Laurasiatheria</taxon>
        <taxon>Carnivora</taxon>
        <taxon>Caniformia</taxon>
        <taxon>Pinnipedia</taxon>
        <taxon>Otariidae</taxon>
        <taxon>Zalophus</taxon>
    </lineage>
</organism>
<keyword evidence="4" id="KW-0378">Hydrolase</keyword>
<dbReference type="SMART" id="SM00020">
    <property type="entry name" value="Tryp_SPc"/>
    <property type="match status" value="1"/>
</dbReference>
<dbReference type="PANTHER" id="PTHR24264:SF65">
    <property type="entry name" value="SRCR DOMAIN-CONTAINING PROTEIN"/>
    <property type="match status" value="1"/>
</dbReference>
<dbReference type="AlphaFoldDB" id="A0A6J2BFK1"/>
<dbReference type="Gene3D" id="2.40.10.10">
    <property type="entry name" value="Trypsin-like serine proteases"/>
    <property type="match status" value="2"/>
</dbReference>
<dbReference type="InterPro" id="IPR001314">
    <property type="entry name" value="Peptidase_S1A"/>
</dbReference>
<dbReference type="GO" id="GO:0004252">
    <property type="term" value="F:serine-type endopeptidase activity"/>
    <property type="evidence" value="ECO:0007669"/>
    <property type="project" value="InterPro"/>
</dbReference>
<keyword evidence="3 10" id="KW-0645">Protease</keyword>
<dbReference type="GO" id="GO:0006508">
    <property type="term" value="P:proteolysis"/>
    <property type="evidence" value="ECO:0007669"/>
    <property type="project" value="UniProtKB-KW"/>
</dbReference>
<protein>
    <submittedName>
        <fullName evidence="10">Probable inactive serine protease 58 isoform X1</fullName>
    </submittedName>
</protein>
<evidence type="ECO:0000313" key="10">
    <source>
        <dbReference type="RefSeq" id="XP_027430805.1"/>
    </source>
</evidence>
<evidence type="ECO:0000256" key="4">
    <source>
        <dbReference type="ARBA" id="ARBA00022801"/>
    </source>
</evidence>
<keyword evidence="6" id="KW-1015">Disulfide bond</keyword>
<evidence type="ECO:0000256" key="2">
    <source>
        <dbReference type="ARBA" id="ARBA00022525"/>
    </source>
</evidence>
<dbReference type="Pfam" id="PF00089">
    <property type="entry name" value="Trypsin"/>
    <property type="match status" value="1"/>
</dbReference>
<keyword evidence="5" id="KW-0720">Serine protease</keyword>
<dbReference type="PROSITE" id="PS00134">
    <property type="entry name" value="TRYPSIN_HIS"/>
    <property type="match status" value="1"/>
</dbReference>
<dbReference type="SUPFAM" id="SSF50494">
    <property type="entry name" value="Trypsin-like serine proteases"/>
    <property type="match status" value="1"/>
</dbReference>
<evidence type="ECO:0000256" key="7">
    <source>
        <dbReference type="SAM" id="SignalP"/>
    </source>
</evidence>
<dbReference type="InterPro" id="IPR018114">
    <property type="entry name" value="TRYPSIN_HIS"/>
</dbReference>
<gene>
    <name evidence="10" type="primary">LOC113912003</name>
</gene>